<dbReference type="Pfam" id="PF09995">
    <property type="entry name" value="MPAB_Lcp_cat"/>
    <property type="match status" value="1"/>
</dbReference>
<dbReference type="EMBL" id="JADJMH010000014">
    <property type="protein sequence ID" value="MBK7675958.1"/>
    <property type="molecule type" value="Genomic_DNA"/>
</dbReference>
<accession>A0A935Q0Z5</accession>
<reference evidence="3 4" key="1">
    <citation type="submission" date="2020-10" db="EMBL/GenBank/DDBJ databases">
        <title>Connecting structure to function with the recovery of over 1000 high-quality activated sludge metagenome-assembled genomes encoding full-length rRNA genes using long-read sequencing.</title>
        <authorList>
            <person name="Singleton C.M."/>
            <person name="Petriglieri F."/>
            <person name="Kristensen J.M."/>
            <person name="Kirkegaard R.H."/>
            <person name="Michaelsen T.Y."/>
            <person name="Andersen M.H."/>
            <person name="Karst S.M."/>
            <person name="Dueholm M.S."/>
            <person name="Nielsen P.H."/>
            <person name="Albertsen M."/>
        </authorList>
    </citation>
    <scope>NUCLEOTIDE SEQUENCE [LARGE SCALE GENOMIC DNA]</scope>
    <source>
        <strain evidence="3">EsbW_18-Q3-R4-48_BATAC.285</strain>
    </source>
</reference>
<comment type="caution">
    <text evidence="3">The sequence shown here is derived from an EMBL/GenBank/DDBJ whole genome shotgun (WGS) entry which is preliminary data.</text>
</comment>
<dbReference type="GO" id="GO:0016491">
    <property type="term" value="F:oxidoreductase activity"/>
    <property type="evidence" value="ECO:0007669"/>
    <property type="project" value="InterPro"/>
</dbReference>
<gene>
    <name evidence="3" type="ORF">IPJ27_15055</name>
</gene>
<dbReference type="PANTHER" id="PTHR36124:SF1">
    <property type="entry name" value="ER-BOUND OXYGENASE MPAB_MPAB'_RUBBER OXYGENASE CATALYTIC DOMAIN-CONTAINING PROTEIN"/>
    <property type="match status" value="1"/>
</dbReference>
<dbReference type="PANTHER" id="PTHR36124">
    <property type="match status" value="1"/>
</dbReference>
<sequence length="303" mass="34909">MTTHPHADDGRDCQQVVRHLATVVFPWDTTRALELALFRSFASGRIGGLLHATGEFERRPQKRYDDTDLLVSEIIENGFDSRRGQRAIERMNELHARFRIANEDFLYVLSTFVFEPLRWNERFGWRRMSEKERLAWFRFWREVGERMQILGIPATLADFAAFSSDYEKRNFRPQAASRQVALATREMFASWFPAPLRPLVRRSIHALLDPPLLAALELQPAPRWLQRTVAAALRWRARLLRWLPRRQRPMLRTRIARAAYPRGYDIASLGSAEAPRGVCPVSRHHDGTASAPALAAAERGVDG</sequence>
<feature type="domain" description="ER-bound oxygenase mpaB/mpaB'/Rubber oxygenase catalytic" evidence="2">
    <location>
        <begin position="52"/>
        <end position="239"/>
    </location>
</feature>
<organism evidence="3 4">
    <name type="scientific">Candidatus Accumulibacter proximus</name>
    <dbReference type="NCBI Taxonomy" id="2954385"/>
    <lineage>
        <taxon>Bacteria</taxon>
        <taxon>Pseudomonadati</taxon>
        <taxon>Pseudomonadota</taxon>
        <taxon>Betaproteobacteria</taxon>
        <taxon>Candidatus Accumulibacter</taxon>
    </lineage>
</organism>
<dbReference type="AlphaFoldDB" id="A0A935Q0Z5"/>
<dbReference type="Proteomes" id="UP000697998">
    <property type="component" value="Unassembled WGS sequence"/>
</dbReference>
<name>A0A935Q0Z5_9PROT</name>
<evidence type="ECO:0000259" key="2">
    <source>
        <dbReference type="Pfam" id="PF09995"/>
    </source>
</evidence>
<evidence type="ECO:0000313" key="3">
    <source>
        <dbReference type="EMBL" id="MBK7675958.1"/>
    </source>
</evidence>
<dbReference type="InterPro" id="IPR018713">
    <property type="entry name" value="MPAB/Lcp_cat_dom"/>
</dbReference>
<evidence type="ECO:0000256" key="1">
    <source>
        <dbReference type="SAM" id="MobiDB-lite"/>
    </source>
</evidence>
<dbReference type="InterPro" id="IPR046366">
    <property type="entry name" value="MPAB"/>
</dbReference>
<protein>
    <submittedName>
        <fullName evidence="3">DUF2236 domain-containing protein</fullName>
    </submittedName>
</protein>
<evidence type="ECO:0000313" key="4">
    <source>
        <dbReference type="Proteomes" id="UP000697998"/>
    </source>
</evidence>
<feature type="region of interest" description="Disordered" evidence="1">
    <location>
        <begin position="282"/>
        <end position="303"/>
    </location>
</feature>
<proteinExistence type="predicted"/>